<dbReference type="RefSeq" id="WP_184231802.1">
    <property type="nucleotide sequence ID" value="NZ_BMLA01000003.1"/>
</dbReference>
<dbReference type="InterPro" id="IPR009906">
    <property type="entry name" value="D-Glu_cyclase"/>
</dbReference>
<evidence type="ECO:0000256" key="3">
    <source>
        <dbReference type="HAMAP-Rule" id="MF_01830"/>
    </source>
</evidence>
<gene>
    <name evidence="4" type="ORF">BJ976_000298</name>
</gene>
<dbReference type="NCBIfam" id="NF003969">
    <property type="entry name" value="PRK05463.1"/>
    <property type="match status" value="1"/>
</dbReference>
<evidence type="ECO:0000313" key="4">
    <source>
        <dbReference type="EMBL" id="MBB4881947.1"/>
    </source>
</evidence>
<dbReference type="EC" id="4.2.1.-" evidence="3"/>
<name>A0A7W7L1X3_9MICC</name>
<comment type="caution">
    <text evidence="4">The sequence shown here is derived from an EMBL/GenBank/DDBJ whole genome shotgun (WGS) entry which is preliminary data.</text>
</comment>
<organism evidence="4 5">
    <name type="scientific">Micrococcus flavus</name>
    <dbReference type="NCBI Taxonomy" id="384602"/>
    <lineage>
        <taxon>Bacteria</taxon>
        <taxon>Bacillati</taxon>
        <taxon>Actinomycetota</taxon>
        <taxon>Actinomycetes</taxon>
        <taxon>Micrococcales</taxon>
        <taxon>Micrococcaceae</taxon>
        <taxon>Micrococcus</taxon>
    </lineage>
</organism>
<dbReference type="Pfam" id="PF07286">
    <property type="entry name" value="D-Glu_cyclase"/>
    <property type="match status" value="1"/>
</dbReference>
<evidence type="ECO:0000256" key="1">
    <source>
        <dbReference type="ARBA" id="ARBA00007896"/>
    </source>
</evidence>
<accession>A0A7W7L1X3</accession>
<dbReference type="GO" id="GO:0016829">
    <property type="term" value="F:lyase activity"/>
    <property type="evidence" value="ECO:0007669"/>
    <property type="project" value="UniProtKB-KW"/>
</dbReference>
<dbReference type="AlphaFoldDB" id="A0A7W7L1X3"/>
<dbReference type="HAMAP" id="MF_01830">
    <property type="entry name" value="Hydro_lyase"/>
    <property type="match status" value="1"/>
</dbReference>
<dbReference type="SUPFAM" id="SSF160920">
    <property type="entry name" value="PSTPO5379-like"/>
    <property type="match status" value="1"/>
</dbReference>
<sequence>MTEPLNGATGPAEARERFRAGLVRPTAGIADGYAQANLMIVPQDLAFDVLLFAQRNPKALPLLGVLEAGRVSGPALAGDVRTDAPQYVVYRDGVEVERPTDVAHVWRDDLVTFLIGCSFTFEAALVAEGIRMAHQDAGVNVPMYRTSRRCEPAGALRGPLVVSMRPIPADRVADAVRITSRYPAVHGAPVHVGDPAALGITDLSAPDFGDAVEVPEGCLPVFWACGVTPQAAIMESRPPLAISHAPGHMLITDLPDRMFQIP</sequence>
<dbReference type="FunFam" id="3.30.2040.10:FF:000001">
    <property type="entry name" value="D-glutamate cyclase, mitochondrial"/>
    <property type="match status" value="1"/>
</dbReference>
<proteinExistence type="inferred from homology"/>
<dbReference type="PANTHER" id="PTHR32022:SF10">
    <property type="entry name" value="D-GLUTAMATE CYCLASE, MITOCHONDRIAL"/>
    <property type="match status" value="1"/>
</dbReference>
<keyword evidence="5" id="KW-1185">Reference proteome</keyword>
<evidence type="ECO:0000313" key="5">
    <source>
        <dbReference type="Proteomes" id="UP000560081"/>
    </source>
</evidence>
<reference evidence="4 5" key="1">
    <citation type="submission" date="2020-08" db="EMBL/GenBank/DDBJ databases">
        <title>Sequencing the genomes of 1000 actinobacteria strains.</title>
        <authorList>
            <person name="Klenk H.-P."/>
        </authorList>
    </citation>
    <scope>NUCLEOTIDE SEQUENCE [LARGE SCALE GENOMIC DNA]</scope>
    <source>
        <strain evidence="4 5">DSM 19079</strain>
    </source>
</reference>
<dbReference type="EMBL" id="JACHMC010000001">
    <property type="protein sequence ID" value="MBB4881947.1"/>
    <property type="molecule type" value="Genomic_DNA"/>
</dbReference>
<dbReference type="PANTHER" id="PTHR32022">
    <property type="entry name" value="D-GLUTAMATE CYCLASE, MITOCHONDRIAL"/>
    <property type="match status" value="1"/>
</dbReference>
<comment type="similarity">
    <text evidence="1 3">Belongs to the D-glutamate cyclase family.</text>
</comment>
<dbReference type="Gene3D" id="3.30.2040.10">
    <property type="entry name" value="PSTPO5379-like domain"/>
    <property type="match status" value="1"/>
</dbReference>
<dbReference type="InterPro" id="IPR038021">
    <property type="entry name" value="Putative_hydro-lyase"/>
</dbReference>
<protein>
    <recommendedName>
        <fullName evidence="3">Putative hydro-lyase BJ976_000298</fullName>
        <ecNumber evidence="3">4.2.1.-</ecNumber>
    </recommendedName>
</protein>
<evidence type="ECO:0000256" key="2">
    <source>
        <dbReference type="ARBA" id="ARBA00023239"/>
    </source>
</evidence>
<keyword evidence="2 3" id="KW-0456">Lyase</keyword>
<dbReference type="Gene3D" id="3.40.1640.10">
    <property type="entry name" value="PSTPO5379-like"/>
    <property type="match status" value="1"/>
</dbReference>
<dbReference type="InterPro" id="IPR016938">
    <property type="entry name" value="UPF0317"/>
</dbReference>
<dbReference type="Proteomes" id="UP000560081">
    <property type="component" value="Unassembled WGS sequence"/>
</dbReference>
<dbReference type="PIRSF" id="PIRSF029755">
    <property type="entry name" value="UCP029755"/>
    <property type="match status" value="1"/>
</dbReference>